<dbReference type="KEGG" id="lvs:LOKVESSMR4R_02948"/>
<sequence length="257" mass="29183">MPITPQTLLGRLFHKGALARWRAAARHADKTDLIALRAQRYQARQLKSALQDLCDQADDRLTPPLHGSDNFARPVGTDWSWRPALWRLRLDKGGYAPVQDNTRIGDEIGFFHDCPRSQIAVRQIRNMRDIEVAPFALRMEVFHFTGNYLSLVVDLPAQSCAGLRKQHIIALSTVITAEQPVNISARLNLRHGPNTEQILLPLLQDGAQSTVAFDLAYTQLNEQRAENIWIDLMFENPAMNNVTLRDLTICRYPRAQI</sequence>
<name>A0A1Y0EFQ6_9RHOB</name>
<evidence type="ECO:0000313" key="2">
    <source>
        <dbReference type="Proteomes" id="UP000195273"/>
    </source>
</evidence>
<dbReference type="RefSeq" id="WP_087209882.1">
    <property type="nucleotide sequence ID" value="NZ_CP021431.1"/>
</dbReference>
<dbReference type="OrthoDB" id="7827015at2"/>
<dbReference type="Proteomes" id="UP000195273">
    <property type="component" value="Chromosome"/>
</dbReference>
<organism evidence="1 2">
    <name type="scientific">Yoonia vestfoldensis</name>
    <dbReference type="NCBI Taxonomy" id="245188"/>
    <lineage>
        <taxon>Bacteria</taxon>
        <taxon>Pseudomonadati</taxon>
        <taxon>Pseudomonadota</taxon>
        <taxon>Alphaproteobacteria</taxon>
        <taxon>Rhodobacterales</taxon>
        <taxon>Paracoccaceae</taxon>
        <taxon>Yoonia</taxon>
    </lineage>
</organism>
<dbReference type="EMBL" id="CP021431">
    <property type="protein sequence ID" value="ARU02239.1"/>
    <property type="molecule type" value="Genomic_DNA"/>
</dbReference>
<reference evidence="1 2" key="1">
    <citation type="submission" date="2017-05" db="EMBL/GenBank/DDBJ databases">
        <title>Genome Sequence of Loktanella vestfoldensis Strain SMR4r Isolated from a Culture of the Diatom Skeletonema marinoi.</title>
        <authorList>
            <person name="Topel M."/>
            <person name="Pinder M.I.M."/>
            <person name="Johansson O.N."/>
            <person name="Kourtchenko O."/>
            <person name="Godhe A."/>
            <person name="Clarke A.K."/>
        </authorList>
    </citation>
    <scope>NUCLEOTIDE SEQUENCE [LARGE SCALE GENOMIC DNA]</scope>
    <source>
        <strain evidence="1 2">SMR4r</strain>
    </source>
</reference>
<proteinExistence type="predicted"/>
<evidence type="ECO:0000313" key="1">
    <source>
        <dbReference type="EMBL" id="ARU02239.1"/>
    </source>
</evidence>
<gene>
    <name evidence="1" type="ORF">LOKVESSMR4R_02948</name>
</gene>
<dbReference type="AlphaFoldDB" id="A0A1Y0EFQ6"/>
<keyword evidence="2" id="KW-1185">Reference proteome</keyword>
<protein>
    <submittedName>
        <fullName evidence="1">Uncharacterized protein</fullName>
    </submittedName>
</protein>
<dbReference type="InterPro" id="IPR045514">
    <property type="entry name" value="DUF6478"/>
</dbReference>
<dbReference type="Pfam" id="PF20086">
    <property type="entry name" value="DUF6478"/>
    <property type="match status" value="1"/>
</dbReference>
<accession>A0A1Y0EFQ6</accession>